<dbReference type="InterPro" id="IPR011042">
    <property type="entry name" value="6-blade_b-propeller_TolB-like"/>
</dbReference>
<dbReference type="Proteomes" id="UP000243900">
    <property type="component" value="Unassembled WGS sequence"/>
</dbReference>
<protein>
    <recommendedName>
        <fullName evidence="2">SMP-30/Gluconolactonase/LRE-like region domain-containing protein</fullName>
    </recommendedName>
</protein>
<gene>
    <name evidence="3" type="ORF">C5O18_03830</name>
</gene>
<keyword evidence="1" id="KW-0732">Signal</keyword>
<feature type="domain" description="SMP-30/Gluconolactonase/LRE-like region" evidence="2">
    <location>
        <begin position="101"/>
        <end position="258"/>
    </location>
</feature>
<feature type="non-terminal residue" evidence="3">
    <location>
        <position position="315"/>
    </location>
</feature>
<evidence type="ECO:0000313" key="3">
    <source>
        <dbReference type="EMBL" id="PQA47694.1"/>
    </source>
</evidence>
<dbReference type="InterPro" id="IPR051288">
    <property type="entry name" value="Serum_paraoxonase/arylesterase"/>
</dbReference>
<dbReference type="PANTHER" id="PTHR11799">
    <property type="entry name" value="PARAOXONASE"/>
    <property type="match status" value="1"/>
</dbReference>
<dbReference type="Pfam" id="PF08450">
    <property type="entry name" value="SGL"/>
    <property type="match status" value="1"/>
</dbReference>
<evidence type="ECO:0000313" key="4">
    <source>
        <dbReference type="Proteomes" id="UP000243900"/>
    </source>
</evidence>
<dbReference type="PANTHER" id="PTHR11799:SF12">
    <property type="entry name" value="PARAOXONASE-RELATED"/>
    <property type="match status" value="1"/>
</dbReference>
<dbReference type="SUPFAM" id="SSF63829">
    <property type="entry name" value="Calcium-dependent phosphotriesterase"/>
    <property type="match status" value="1"/>
</dbReference>
<feature type="signal peptide" evidence="1">
    <location>
        <begin position="1"/>
        <end position="22"/>
    </location>
</feature>
<dbReference type="AlphaFoldDB" id="A0A2P6ATE9"/>
<evidence type="ECO:0000259" key="2">
    <source>
        <dbReference type="Pfam" id="PF08450"/>
    </source>
</evidence>
<proteinExistence type="predicted"/>
<keyword evidence="4" id="KW-1185">Reference proteome</keyword>
<dbReference type="InterPro" id="IPR013658">
    <property type="entry name" value="SGL"/>
</dbReference>
<dbReference type="RefSeq" id="WP_158249258.1">
    <property type="nucleotide sequence ID" value="NZ_PTQZ01000057.1"/>
</dbReference>
<accession>A0A2P6ATE9</accession>
<evidence type="ECO:0000256" key="1">
    <source>
        <dbReference type="SAM" id="SignalP"/>
    </source>
</evidence>
<organism evidence="3 4">
    <name type="scientific">Amnimonas aquatica</name>
    <dbReference type="NCBI Taxonomy" id="2094561"/>
    <lineage>
        <taxon>Bacteria</taxon>
        <taxon>Pseudomonadati</taxon>
        <taxon>Pseudomonadota</taxon>
        <taxon>Gammaproteobacteria</taxon>
        <taxon>Moraxellales</taxon>
        <taxon>Moraxellaceae</taxon>
        <taxon>Amnimonas</taxon>
    </lineage>
</organism>
<name>A0A2P6ATE9_9GAMM</name>
<dbReference type="Gene3D" id="2.120.10.30">
    <property type="entry name" value="TolB, C-terminal domain"/>
    <property type="match status" value="1"/>
</dbReference>
<reference evidence="4" key="1">
    <citation type="submission" date="2018-02" db="EMBL/GenBank/DDBJ databases">
        <title>Genome sequencing of Solimonas sp. HR-BB.</title>
        <authorList>
            <person name="Lee Y."/>
            <person name="Jeon C.O."/>
        </authorList>
    </citation>
    <scope>NUCLEOTIDE SEQUENCE [LARGE SCALE GENOMIC DNA]</scope>
    <source>
        <strain evidence="4">HR-E</strain>
    </source>
</reference>
<sequence length="315" mass="34509">MRPSPSLLLCSLLLMLAPAAIAAGPAIDPSDCVRVATGPGPDDIALQPGQAPRLIISSHDRRRFSRSGDIYAYTPANNSMIVLSRSGEPEDFRLRPHGIDLVQRNGRWWLYVISHDRELVSDQHSLMIYELVGDTLRFHQQLTSPLLSAPNDVAVADNGDIYVTNERKDGASIVEWLFLQRKANVVVYRPGQGWQVAADELAIANGILIQGRTVWVSQTLGEGLVRYQRQADGHLDQRTQVTSLSLIDGIGSGRNGHLLTTSYPSLIGLGLHWQRQRSKARTRVHDIDPQSGTSRVLFEDDGGVISAISSVVALG</sequence>
<feature type="chain" id="PRO_5015137092" description="SMP-30/Gluconolactonase/LRE-like region domain-containing protein" evidence="1">
    <location>
        <begin position="23"/>
        <end position="315"/>
    </location>
</feature>
<dbReference type="EMBL" id="PTQZ01000057">
    <property type="protein sequence ID" value="PQA47694.1"/>
    <property type="molecule type" value="Genomic_DNA"/>
</dbReference>
<comment type="caution">
    <text evidence="3">The sequence shown here is derived from an EMBL/GenBank/DDBJ whole genome shotgun (WGS) entry which is preliminary data.</text>
</comment>
<dbReference type="OrthoDB" id="1158171at2"/>